<comment type="subunit">
    <text evidence="9">The complex comprises the extracytoplasmic solute receptor protein and the two transmembrane proteins.</text>
</comment>
<organism evidence="11 12">
    <name type="scientific">Vandammella animalimorsus</name>
    <dbReference type="NCBI Taxonomy" id="2029117"/>
    <lineage>
        <taxon>Bacteria</taxon>
        <taxon>Pseudomonadati</taxon>
        <taxon>Pseudomonadota</taxon>
        <taxon>Betaproteobacteria</taxon>
        <taxon>Burkholderiales</taxon>
        <taxon>Comamonadaceae</taxon>
        <taxon>Vandammella</taxon>
    </lineage>
</organism>
<evidence type="ECO:0000256" key="2">
    <source>
        <dbReference type="ARBA" id="ARBA00022448"/>
    </source>
</evidence>
<accession>A0A3M6R6Y6</accession>
<evidence type="ECO:0000256" key="8">
    <source>
        <dbReference type="ARBA" id="ARBA00038436"/>
    </source>
</evidence>
<comment type="subcellular location">
    <subcellularLocation>
        <location evidence="1 9">Cell inner membrane</location>
        <topology evidence="1 9">Multi-pass membrane protein</topology>
    </subcellularLocation>
</comment>
<dbReference type="InterPro" id="IPR007387">
    <property type="entry name" value="TRAP_DctQ"/>
</dbReference>
<keyword evidence="4 9" id="KW-0997">Cell inner membrane</keyword>
<protein>
    <recommendedName>
        <fullName evidence="9">TRAP transporter small permease protein</fullName>
    </recommendedName>
</protein>
<dbReference type="EMBL" id="RDQJ01000022">
    <property type="protein sequence ID" value="RMX10630.1"/>
    <property type="molecule type" value="Genomic_DNA"/>
</dbReference>
<feature type="transmembrane region" description="Helical" evidence="9">
    <location>
        <begin position="141"/>
        <end position="166"/>
    </location>
</feature>
<evidence type="ECO:0000256" key="7">
    <source>
        <dbReference type="ARBA" id="ARBA00023136"/>
    </source>
</evidence>
<dbReference type="GO" id="GO:0022857">
    <property type="term" value="F:transmembrane transporter activity"/>
    <property type="evidence" value="ECO:0007669"/>
    <property type="project" value="UniProtKB-UniRule"/>
</dbReference>
<evidence type="ECO:0000256" key="6">
    <source>
        <dbReference type="ARBA" id="ARBA00022989"/>
    </source>
</evidence>
<dbReference type="AlphaFoldDB" id="A0A3M6R6Y6"/>
<reference evidence="11 12" key="1">
    <citation type="submission" date="2018-10" db="EMBL/GenBank/DDBJ databases">
        <title>Comamonadaceae CDC group NO-1 genome sequencing and assembly.</title>
        <authorList>
            <person name="Bernier A.-M."/>
            <person name="Bernard K."/>
        </authorList>
    </citation>
    <scope>NUCLEOTIDE SEQUENCE [LARGE SCALE GENOMIC DNA]</scope>
    <source>
        <strain evidence="11 12">NML180582</strain>
    </source>
</reference>
<evidence type="ECO:0000313" key="11">
    <source>
        <dbReference type="EMBL" id="RMX10630.1"/>
    </source>
</evidence>
<evidence type="ECO:0000259" key="10">
    <source>
        <dbReference type="Pfam" id="PF04290"/>
    </source>
</evidence>
<dbReference type="InterPro" id="IPR055348">
    <property type="entry name" value="DctQ"/>
</dbReference>
<evidence type="ECO:0000256" key="9">
    <source>
        <dbReference type="RuleBase" id="RU369079"/>
    </source>
</evidence>
<keyword evidence="6 9" id="KW-1133">Transmembrane helix</keyword>
<dbReference type="Pfam" id="PF04290">
    <property type="entry name" value="DctQ"/>
    <property type="match status" value="1"/>
</dbReference>
<gene>
    <name evidence="11" type="ORF">EBQ34_11985</name>
</gene>
<dbReference type="GO" id="GO:0015740">
    <property type="term" value="P:C4-dicarboxylate transport"/>
    <property type="evidence" value="ECO:0007669"/>
    <property type="project" value="TreeGrafter"/>
</dbReference>
<dbReference type="Proteomes" id="UP000275180">
    <property type="component" value="Unassembled WGS sequence"/>
</dbReference>
<feature type="transmembrane region" description="Helical" evidence="9">
    <location>
        <begin position="21"/>
        <end position="41"/>
    </location>
</feature>
<feature type="domain" description="Tripartite ATP-independent periplasmic transporters DctQ component" evidence="10">
    <location>
        <begin position="37"/>
        <end position="165"/>
    </location>
</feature>
<evidence type="ECO:0000256" key="4">
    <source>
        <dbReference type="ARBA" id="ARBA00022519"/>
    </source>
</evidence>
<evidence type="ECO:0000256" key="5">
    <source>
        <dbReference type="ARBA" id="ARBA00022692"/>
    </source>
</evidence>
<dbReference type="OrthoDB" id="8908407at2"/>
<comment type="similarity">
    <text evidence="8 9">Belongs to the TRAP transporter small permease family.</text>
</comment>
<keyword evidence="3" id="KW-1003">Cell membrane</keyword>
<feature type="transmembrane region" description="Helical" evidence="9">
    <location>
        <begin position="61"/>
        <end position="79"/>
    </location>
</feature>
<evidence type="ECO:0000256" key="3">
    <source>
        <dbReference type="ARBA" id="ARBA00022475"/>
    </source>
</evidence>
<comment type="function">
    <text evidence="9">Part of the tripartite ATP-independent periplasmic (TRAP) transport system.</text>
</comment>
<feature type="transmembrane region" description="Helical" evidence="9">
    <location>
        <begin position="100"/>
        <end position="121"/>
    </location>
</feature>
<dbReference type="GO" id="GO:0005886">
    <property type="term" value="C:plasma membrane"/>
    <property type="evidence" value="ECO:0007669"/>
    <property type="project" value="UniProtKB-SubCell"/>
</dbReference>
<dbReference type="PANTHER" id="PTHR35011:SF10">
    <property type="entry name" value="TRAP TRANSPORTER SMALL PERMEASE PROTEIN"/>
    <property type="match status" value="1"/>
</dbReference>
<proteinExistence type="inferred from homology"/>
<evidence type="ECO:0000313" key="12">
    <source>
        <dbReference type="Proteomes" id="UP000275180"/>
    </source>
</evidence>
<name>A0A3M6R6Y6_9BURK</name>
<evidence type="ECO:0000256" key="1">
    <source>
        <dbReference type="ARBA" id="ARBA00004429"/>
    </source>
</evidence>
<dbReference type="PANTHER" id="PTHR35011">
    <property type="entry name" value="2,3-DIKETO-L-GULONATE TRAP TRANSPORTER SMALL PERMEASE PROTEIN YIAM"/>
    <property type="match status" value="1"/>
</dbReference>
<keyword evidence="2 9" id="KW-0813">Transport</keyword>
<comment type="caution">
    <text evidence="11">The sequence shown here is derived from an EMBL/GenBank/DDBJ whole genome shotgun (WGS) entry which is preliminary data.</text>
</comment>
<sequence>MPAAAPQPHPRPQWLVRGLRLLSNASGLCAMLALLFMMLGTTLDAFSRGLFSRPISGVFELSELSMVVLVFLGLGWTQLDQAHIRVSLIQRCLPARASALLDALAWLMAALVLLALAWPATQGALESFEIREFRWGYVEMPIWWAKALLALGLWFGALQMLCCAYWRLRGWHLPAQGQAANATH</sequence>
<keyword evidence="5 9" id="KW-0812">Transmembrane</keyword>
<keyword evidence="7 9" id="KW-0472">Membrane</keyword>